<protein>
    <submittedName>
        <fullName evidence="2">Uncharacterized protein</fullName>
    </submittedName>
</protein>
<keyword evidence="1" id="KW-0812">Transmembrane</keyword>
<evidence type="ECO:0000313" key="3">
    <source>
        <dbReference type="Proteomes" id="UP000016930"/>
    </source>
</evidence>
<dbReference type="OrthoDB" id="3245657at2759"/>
<evidence type="ECO:0000313" key="2">
    <source>
        <dbReference type="EMBL" id="EMD39525.1"/>
    </source>
</evidence>
<dbReference type="AlphaFoldDB" id="M2R4P8"/>
<proteinExistence type="predicted"/>
<keyword evidence="1" id="KW-0472">Membrane</keyword>
<organism evidence="2 3">
    <name type="scientific">Ceriporiopsis subvermispora (strain B)</name>
    <name type="common">White-rot fungus</name>
    <name type="synonym">Gelatoporia subvermispora</name>
    <dbReference type="NCBI Taxonomy" id="914234"/>
    <lineage>
        <taxon>Eukaryota</taxon>
        <taxon>Fungi</taxon>
        <taxon>Dikarya</taxon>
        <taxon>Basidiomycota</taxon>
        <taxon>Agaricomycotina</taxon>
        <taxon>Agaricomycetes</taxon>
        <taxon>Polyporales</taxon>
        <taxon>Gelatoporiaceae</taxon>
        <taxon>Gelatoporia</taxon>
    </lineage>
</organism>
<gene>
    <name evidence="2" type="ORF">CERSUDRAFT_92027</name>
</gene>
<feature type="transmembrane region" description="Helical" evidence="1">
    <location>
        <begin position="148"/>
        <end position="172"/>
    </location>
</feature>
<keyword evidence="1" id="KW-1133">Transmembrane helix</keyword>
<dbReference type="EMBL" id="KB445793">
    <property type="protein sequence ID" value="EMD39525.1"/>
    <property type="molecule type" value="Genomic_DNA"/>
</dbReference>
<keyword evidence="3" id="KW-1185">Reference proteome</keyword>
<dbReference type="HOGENOM" id="CLU_1184891_0_0_1"/>
<accession>M2R4P8</accession>
<reference evidence="2 3" key="1">
    <citation type="journal article" date="2012" name="Proc. Natl. Acad. Sci. U.S.A.">
        <title>Comparative genomics of Ceriporiopsis subvermispora and Phanerochaete chrysosporium provide insight into selective ligninolysis.</title>
        <authorList>
            <person name="Fernandez-Fueyo E."/>
            <person name="Ruiz-Duenas F.J."/>
            <person name="Ferreira P."/>
            <person name="Floudas D."/>
            <person name="Hibbett D.S."/>
            <person name="Canessa P."/>
            <person name="Larrondo L.F."/>
            <person name="James T.Y."/>
            <person name="Seelenfreund D."/>
            <person name="Lobos S."/>
            <person name="Polanco R."/>
            <person name="Tello M."/>
            <person name="Honda Y."/>
            <person name="Watanabe T."/>
            <person name="Watanabe T."/>
            <person name="Ryu J.S."/>
            <person name="Kubicek C.P."/>
            <person name="Schmoll M."/>
            <person name="Gaskell J."/>
            <person name="Hammel K.E."/>
            <person name="St John F.J."/>
            <person name="Vanden Wymelenberg A."/>
            <person name="Sabat G."/>
            <person name="Splinter BonDurant S."/>
            <person name="Syed K."/>
            <person name="Yadav J.S."/>
            <person name="Doddapaneni H."/>
            <person name="Subramanian V."/>
            <person name="Lavin J.L."/>
            <person name="Oguiza J.A."/>
            <person name="Perez G."/>
            <person name="Pisabarro A.G."/>
            <person name="Ramirez L."/>
            <person name="Santoyo F."/>
            <person name="Master E."/>
            <person name="Coutinho P.M."/>
            <person name="Henrissat B."/>
            <person name="Lombard V."/>
            <person name="Magnuson J.K."/>
            <person name="Kuees U."/>
            <person name="Hori C."/>
            <person name="Igarashi K."/>
            <person name="Samejima M."/>
            <person name="Held B.W."/>
            <person name="Barry K.W."/>
            <person name="LaButti K.M."/>
            <person name="Lapidus A."/>
            <person name="Lindquist E.A."/>
            <person name="Lucas S.M."/>
            <person name="Riley R."/>
            <person name="Salamov A.A."/>
            <person name="Hoffmeister D."/>
            <person name="Schwenk D."/>
            <person name="Hadar Y."/>
            <person name="Yarden O."/>
            <person name="de Vries R.P."/>
            <person name="Wiebenga A."/>
            <person name="Stenlid J."/>
            <person name="Eastwood D."/>
            <person name="Grigoriev I.V."/>
            <person name="Berka R.M."/>
            <person name="Blanchette R.A."/>
            <person name="Kersten P."/>
            <person name="Martinez A.T."/>
            <person name="Vicuna R."/>
            <person name="Cullen D."/>
        </authorList>
    </citation>
    <scope>NUCLEOTIDE SEQUENCE [LARGE SCALE GENOMIC DNA]</scope>
    <source>
        <strain evidence="2 3">B</strain>
    </source>
</reference>
<name>M2R4P8_CERS8</name>
<evidence type="ECO:0000256" key="1">
    <source>
        <dbReference type="SAM" id="Phobius"/>
    </source>
</evidence>
<dbReference type="Proteomes" id="UP000016930">
    <property type="component" value="Unassembled WGS sequence"/>
</dbReference>
<sequence>MTRFFDVPNTELSQSAGTELWVYGALPNYAGFPLSNLSFELDGSTAGSFVFPGPVNTGKYTYNVLLFHQGSLSTKFHEITLVNEPGKSLVLFDYMVYTTFDEPSTDTVPATSSTTLSPSMYSTSPSFASAAGSSGAAAKSGGLSQKNVLVIATVTTVGGILTLAIIMAMSYWRAWRWRRVNARSIDSNLSVIPHPGADMAYAIATPPPAYEVVECWAGTLVPEPVSTTAAVVLA</sequence>